<keyword evidence="3" id="KW-1185">Reference proteome</keyword>
<evidence type="ECO:0000256" key="1">
    <source>
        <dbReference type="SAM" id="MobiDB-lite"/>
    </source>
</evidence>
<sequence>MADDWHNLQADDLDNTLDTFTSLISIPQSVLCGYGSREGDNTFGVIQDSETIRVVAPDTEPASQYTDNDADPTNTAQTASAEDTDMAQNAADTAPTEHHNLPLEYRTSIWELSSKHADTLLRIVQSIGSTSTALSLRFIVNNFRNFTGLDKDSARRIGIARTSTERLAAIDDLTACMAHFSLARRMHIYMLFKEAVASESLRDGFPDAQDPFIVESGTPSILPRGNPTYRQSATIAQSMMLPGRSLAGAKRLRRVGQRLDMLVQRFDPGVLALLDENLSHEAILKVPDQIFDEFLTIIDHFEGDRIRLISKLAYPVVNMLLQDDDDSIFIPTLRLERLPDYITSDEVPRCSLAFAKLLLPQTELSAHDNTQDDTPMGW</sequence>
<proteinExistence type="predicted"/>
<gene>
    <name evidence="2" type="ORF">KVT40_002136</name>
</gene>
<feature type="region of interest" description="Disordered" evidence="1">
    <location>
        <begin position="59"/>
        <end position="85"/>
    </location>
</feature>
<dbReference type="EMBL" id="JAESVG020000002">
    <property type="protein sequence ID" value="KAG8630517.1"/>
    <property type="molecule type" value="Genomic_DNA"/>
</dbReference>
<reference evidence="2" key="1">
    <citation type="submission" date="2021-07" db="EMBL/GenBank/DDBJ databases">
        <title>Elsinoe batatas strain:CRI-CJ2 Genome sequencing and assembly.</title>
        <authorList>
            <person name="Huang L."/>
        </authorList>
    </citation>
    <scope>NUCLEOTIDE SEQUENCE</scope>
    <source>
        <strain evidence="2">CRI-CJ2</strain>
    </source>
</reference>
<dbReference type="AlphaFoldDB" id="A0A8K0L7A1"/>
<protein>
    <submittedName>
        <fullName evidence="2">Uncharacterized protein</fullName>
    </submittedName>
</protein>
<accession>A0A8K0L7A1</accession>
<dbReference type="Proteomes" id="UP000809789">
    <property type="component" value="Unassembled WGS sequence"/>
</dbReference>
<evidence type="ECO:0000313" key="2">
    <source>
        <dbReference type="EMBL" id="KAG8630517.1"/>
    </source>
</evidence>
<evidence type="ECO:0000313" key="3">
    <source>
        <dbReference type="Proteomes" id="UP000809789"/>
    </source>
</evidence>
<name>A0A8K0L7A1_9PEZI</name>
<feature type="compositionally biased region" description="Polar residues" evidence="1">
    <location>
        <begin position="61"/>
        <end position="85"/>
    </location>
</feature>
<dbReference type="OrthoDB" id="67027at2759"/>
<organism evidence="2 3">
    <name type="scientific">Elsinoe batatas</name>
    <dbReference type="NCBI Taxonomy" id="2601811"/>
    <lineage>
        <taxon>Eukaryota</taxon>
        <taxon>Fungi</taxon>
        <taxon>Dikarya</taxon>
        <taxon>Ascomycota</taxon>
        <taxon>Pezizomycotina</taxon>
        <taxon>Dothideomycetes</taxon>
        <taxon>Dothideomycetidae</taxon>
        <taxon>Myriangiales</taxon>
        <taxon>Elsinoaceae</taxon>
        <taxon>Elsinoe</taxon>
    </lineage>
</organism>
<comment type="caution">
    <text evidence="2">The sequence shown here is derived from an EMBL/GenBank/DDBJ whole genome shotgun (WGS) entry which is preliminary data.</text>
</comment>